<protein>
    <submittedName>
        <fullName evidence="8">LD-carboxypeptidase</fullName>
    </submittedName>
</protein>
<evidence type="ECO:0000259" key="6">
    <source>
        <dbReference type="Pfam" id="PF02016"/>
    </source>
</evidence>
<dbReference type="InterPro" id="IPR040921">
    <property type="entry name" value="Peptidase_S66C"/>
</dbReference>
<gene>
    <name evidence="8" type="ORF">RVY80_07310</name>
</gene>
<dbReference type="RefSeq" id="WP_317330098.1">
    <property type="nucleotide sequence ID" value="NZ_JAWJZA010000007.1"/>
</dbReference>
<dbReference type="Pfam" id="PF02016">
    <property type="entry name" value="Peptidase_S66"/>
    <property type="match status" value="1"/>
</dbReference>
<dbReference type="SUPFAM" id="SSF52317">
    <property type="entry name" value="Class I glutamine amidotransferase-like"/>
    <property type="match status" value="1"/>
</dbReference>
<dbReference type="InterPro" id="IPR003507">
    <property type="entry name" value="S66_fam"/>
</dbReference>
<dbReference type="PANTHER" id="PTHR30237:SF2">
    <property type="entry name" value="MUREIN TETRAPEPTIDE CARBOXYPEPTIDASE"/>
    <property type="match status" value="1"/>
</dbReference>
<feature type="domain" description="LD-carboxypeptidase C-terminal" evidence="7">
    <location>
        <begin position="175"/>
        <end position="297"/>
    </location>
</feature>
<dbReference type="InterPro" id="IPR040449">
    <property type="entry name" value="Peptidase_S66_N"/>
</dbReference>
<evidence type="ECO:0000256" key="2">
    <source>
        <dbReference type="ARBA" id="ARBA00022645"/>
    </source>
</evidence>
<dbReference type="SUPFAM" id="SSF141986">
    <property type="entry name" value="LD-carboxypeptidase A C-terminal domain-like"/>
    <property type="match status" value="1"/>
</dbReference>
<sequence>MEWVLPKKLQKGMTLGFLAPASSSSEDIKHIEHVAHDCGYKAVFASSCTSKGLYGGEPDEQAAEFNEFMTNDTCDAVIALRGGYGTMRYVEQLDYEGIRKARKPFVGYSDCTALHMAIGRYSRLVTYHGPMGVDWKEGRDEDIKHLFECLEGKLQVVEPLPEPPRGAIGVELGDGILRGGNMTLLSMLMGTPYGFEPDSYEGTILFLEDVGEAPYKLDRMLQQLRLSGMLSHIKGLALGTFTDCEGDDDEADYDIGYEALRYMEQDRPDHLPKPFVCYVPTGHGTPHQTLPLGAHVHFRYISNTLVISPYSK</sequence>
<evidence type="ECO:0000256" key="3">
    <source>
        <dbReference type="ARBA" id="ARBA00022670"/>
    </source>
</evidence>
<dbReference type="PIRSF" id="PIRSF028757">
    <property type="entry name" value="LD-carboxypeptidase"/>
    <property type="match status" value="1"/>
</dbReference>
<dbReference type="PANTHER" id="PTHR30237">
    <property type="entry name" value="MURAMOYLTETRAPEPTIDE CARBOXYPEPTIDASE"/>
    <property type="match status" value="1"/>
</dbReference>
<dbReference type="InterPro" id="IPR027478">
    <property type="entry name" value="LdcA_N"/>
</dbReference>
<keyword evidence="2" id="KW-0121">Carboxypeptidase</keyword>
<evidence type="ECO:0000313" key="9">
    <source>
        <dbReference type="Proteomes" id="UP001272515"/>
    </source>
</evidence>
<feature type="domain" description="LD-carboxypeptidase N-terminal" evidence="6">
    <location>
        <begin position="16"/>
        <end position="129"/>
    </location>
</feature>
<dbReference type="Pfam" id="PF17676">
    <property type="entry name" value="Peptidase_S66C"/>
    <property type="match status" value="1"/>
</dbReference>
<comment type="caution">
    <text evidence="8">The sequence shown here is derived from an EMBL/GenBank/DDBJ whole genome shotgun (WGS) entry which is preliminary data.</text>
</comment>
<evidence type="ECO:0000256" key="4">
    <source>
        <dbReference type="ARBA" id="ARBA00022801"/>
    </source>
</evidence>
<dbReference type="CDD" id="cd07025">
    <property type="entry name" value="Peptidase_S66"/>
    <property type="match status" value="1"/>
</dbReference>
<evidence type="ECO:0000256" key="1">
    <source>
        <dbReference type="ARBA" id="ARBA00010233"/>
    </source>
</evidence>
<dbReference type="Proteomes" id="UP001272515">
    <property type="component" value="Unassembled WGS sequence"/>
</dbReference>
<name>A0ABU3Z9S1_9FIRM</name>
<keyword evidence="4" id="KW-0378">Hydrolase</keyword>
<evidence type="ECO:0000256" key="5">
    <source>
        <dbReference type="ARBA" id="ARBA00022825"/>
    </source>
</evidence>
<comment type="similarity">
    <text evidence="1">Belongs to the peptidase S66 family.</text>
</comment>
<dbReference type="InterPro" id="IPR029062">
    <property type="entry name" value="Class_I_gatase-like"/>
</dbReference>
<dbReference type="Gene3D" id="3.40.50.10740">
    <property type="entry name" value="Class I glutamine amidotransferase-like"/>
    <property type="match status" value="1"/>
</dbReference>
<dbReference type="EMBL" id="JAWJZB010000008">
    <property type="protein sequence ID" value="MDV5088645.1"/>
    <property type="molecule type" value="Genomic_DNA"/>
</dbReference>
<evidence type="ECO:0000259" key="7">
    <source>
        <dbReference type="Pfam" id="PF17676"/>
    </source>
</evidence>
<reference evidence="8 9" key="1">
    <citation type="submission" date="2023-10" db="EMBL/GenBank/DDBJ databases">
        <title>Veillonella sp. nov., isolated from a pig farm feces dump.</title>
        <authorList>
            <person name="Chang Y.-H."/>
        </authorList>
    </citation>
    <scope>NUCLEOTIDE SEQUENCE [LARGE SCALE GENOMIC DNA]</scope>
    <source>
        <strain evidence="8 9">YH-vei2233</strain>
    </source>
</reference>
<proteinExistence type="inferred from homology"/>
<evidence type="ECO:0000313" key="8">
    <source>
        <dbReference type="EMBL" id="MDV5088645.1"/>
    </source>
</evidence>
<keyword evidence="9" id="KW-1185">Reference proteome</keyword>
<keyword evidence="3" id="KW-0645">Protease</keyword>
<accession>A0ABU3Z9S1</accession>
<dbReference type="Gene3D" id="3.50.30.60">
    <property type="entry name" value="LD-carboxypeptidase A C-terminal domain-like"/>
    <property type="match status" value="1"/>
</dbReference>
<organism evidence="8 9">
    <name type="scientific">Veillonella absiana</name>
    <dbReference type="NCBI Taxonomy" id="3079305"/>
    <lineage>
        <taxon>Bacteria</taxon>
        <taxon>Bacillati</taxon>
        <taxon>Bacillota</taxon>
        <taxon>Negativicutes</taxon>
        <taxon>Veillonellales</taxon>
        <taxon>Veillonellaceae</taxon>
        <taxon>Veillonella</taxon>
    </lineage>
</organism>
<dbReference type="InterPro" id="IPR027461">
    <property type="entry name" value="Carboxypeptidase_A_C_sf"/>
</dbReference>
<keyword evidence="5" id="KW-0720">Serine protease</keyword>